<sequence>GGEGVAWGKRLVDIASIFVKTNDKLLNILEKDSEILYQYNSISGDFETKFAYEAKATLLALGKAMIVVPKSSTVVPGQVDAEPIAIMDNHINMVKFAGQSNEFKKVASYLKLIVDKAPAKVQKNWLTESGIKASK</sequence>
<dbReference type="InParanoid" id="A0A2J6SHC7"/>
<dbReference type="EMBL" id="KZ613913">
    <property type="protein sequence ID" value="PMD50120.1"/>
    <property type="molecule type" value="Genomic_DNA"/>
</dbReference>
<protein>
    <submittedName>
        <fullName evidence="1">Uncharacterized protein</fullName>
    </submittedName>
</protein>
<feature type="non-terminal residue" evidence="1">
    <location>
        <position position="1"/>
    </location>
</feature>
<keyword evidence="2" id="KW-1185">Reference proteome</keyword>
<dbReference type="OrthoDB" id="674604at2759"/>
<dbReference type="AlphaFoldDB" id="A0A2J6SHC7"/>
<evidence type="ECO:0000313" key="2">
    <source>
        <dbReference type="Proteomes" id="UP000235371"/>
    </source>
</evidence>
<reference evidence="1 2" key="1">
    <citation type="submission" date="2016-04" db="EMBL/GenBank/DDBJ databases">
        <title>A degradative enzymes factory behind the ericoid mycorrhizal symbiosis.</title>
        <authorList>
            <consortium name="DOE Joint Genome Institute"/>
            <person name="Martino E."/>
            <person name="Morin E."/>
            <person name="Grelet G."/>
            <person name="Kuo A."/>
            <person name="Kohler A."/>
            <person name="Daghino S."/>
            <person name="Barry K."/>
            <person name="Choi C."/>
            <person name="Cichocki N."/>
            <person name="Clum A."/>
            <person name="Copeland A."/>
            <person name="Hainaut M."/>
            <person name="Haridas S."/>
            <person name="Labutti K."/>
            <person name="Lindquist E."/>
            <person name="Lipzen A."/>
            <person name="Khouja H.-R."/>
            <person name="Murat C."/>
            <person name="Ohm R."/>
            <person name="Olson A."/>
            <person name="Spatafora J."/>
            <person name="Veneault-Fourrey C."/>
            <person name="Henrissat B."/>
            <person name="Grigoriev I."/>
            <person name="Martin F."/>
            <person name="Perotto S."/>
        </authorList>
    </citation>
    <scope>NUCLEOTIDE SEQUENCE [LARGE SCALE GENOMIC DNA]</scope>
    <source>
        <strain evidence="1 2">E</strain>
    </source>
</reference>
<gene>
    <name evidence="1" type="ORF">K444DRAFT_546626</name>
</gene>
<name>A0A2J6SHC7_9HELO</name>
<evidence type="ECO:0000313" key="1">
    <source>
        <dbReference type="EMBL" id="PMD50120.1"/>
    </source>
</evidence>
<dbReference type="Proteomes" id="UP000235371">
    <property type="component" value="Unassembled WGS sequence"/>
</dbReference>
<accession>A0A2J6SHC7</accession>
<dbReference type="RefSeq" id="XP_024727024.1">
    <property type="nucleotide sequence ID" value="XM_024876240.1"/>
</dbReference>
<organism evidence="1 2">
    <name type="scientific">Hyaloscypha bicolor E</name>
    <dbReference type="NCBI Taxonomy" id="1095630"/>
    <lineage>
        <taxon>Eukaryota</taxon>
        <taxon>Fungi</taxon>
        <taxon>Dikarya</taxon>
        <taxon>Ascomycota</taxon>
        <taxon>Pezizomycotina</taxon>
        <taxon>Leotiomycetes</taxon>
        <taxon>Helotiales</taxon>
        <taxon>Hyaloscyphaceae</taxon>
        <taxon>Hyaloscypha</taxon>
        <taxon>Hyaloscypha bicolor</taxon>
    </lineage>
</organism>
<dbReference type="GeneID" id="36584319"/>
<proteinExistence type="predicted"/>